<evidence type="ECO:0000256" key="4">
    <source>
        <dbReference type="ARBA" id="ARBA00022642"/>
    </source>
</evidence>
<keyword evidence="9 11" id="KW-0520">NAD</keyword>
<sequence length="221" mass="25569">MDIGIFGGSFNPIHIGHLIVAEEVYQQRRLSKVIFIPTGISPHKEERDLLDSFHRYQMVKYAIKDNEHFDVSDIEIKRTGKSYTIDTVSALKEMYGKNHNLFLIMGTDMISEISTWKDINILSGICYFVVVNRFPIKANGSGSPYSFPWESFRGMELFSHEKTAEIERLKVIIPHIGISSTEIRMRLQRGQSIRYLVPRCVAEYIEAHKIYTKTYGEFDHS</sequence>
<evidence type="ECO:0000256" key="2">
    <source>
        <dbReference type="ARBA" id="ARBA00005019"/>
    </source>
</evidence>
<evidence type="ECO:0000256" key="10">
    <source>
        <dbReference type="ARBA" id="ARBA00048721"/>
    </source>
</evidence>
<dbReference type="InterPro" id="IPR004821">
    <property type="entry name" value="Cyt_trans-like"/>
</dbReference>
<dbReference type="EC" id="2.7.7.18" evidence="11"/>
<organism evidence="13 14">
    <name type="scientific">Candidatus Brocadia sapporoensis</name>
    <dbReference type="NCBI Taxonomy" id="392547"/>
    <lineage>
        <taxon>Bacteria</taxon>
        <taxon>Pseudomonadati</taxon>
        <taxon>Planctomycetota</taxon>
        <taxon>Candidatus Brocadiia</taxon>
        <taxon>Candidatus Brocadiales</taxon>
        <taxon>Candidatus Brocadiaceae</taxon>
        <taxon>Candidatus Brocadia</taxon>
    </lineage>
</organism>
<evidence type="ECO:0000256" key="5">
    <source>
        <dbReference type="ARBA" id="ARBA00022679"/>
    </source>
</evidence>
<dbReference type="UniPathway" id="UPA00253">
    <property type="reaction ID" value="UER00332"/>
</dbReference>
<evidence type="ECO:0000256" key="8">
    <source>
        <dbReference type="ARBA" id="ARBA00022840"/>
    </source>
</evidence>
<feature type="domain" description="Cytidyltransferase-like" evidence="12">
    <location>
        <begin position="5"/>
        <end position="186"/>
    </location>
</feature>
<dbReference type="EMBL" id="MJUW02000030">
    <property type="protein sequence ID" value="OQD46530.1"/>
    <property type="molecule type" value="Genomic_DNA"/>
</dbReference>
<protein>
    <recommendedName>
        <fullName evidence="11">Probable nicotinate-nucleotide adenylyltransferase</fullName>
        <ecNumber evidence="11">2.7.7.18</ecNumber>
    </recommendedName>
    <alternativeName>
        <fullName evidence="11">Deamido-NAD(+) diphosphorylase</fullName>
    </alternativeName>
    <alternativeName>
        <fullName evidence="11">Deamido-NAD(+) pyrophosphorylase</fullName>
    </alternativeName>
    <alternativeName>
        <fullName evidence="11">Nicotinate mononucleotide adenylyltransferase</fullName>
        <shortName evidence="11">NaMN adenylyltransferase</shortName>
    </alternativeName>
</protein>
<comment type="caution">
    <text evidence="13">The sequence shown here is derived from an EMBL/GenBank/DDBJ whole genome shotgun (WGS) entry which is preliminary data.</text>
</comment>
<evidence type="ECO:0000256" key="9">
    <source>
        <dbReference type="ARBA" id="ARBA00023027"/>
    </source>
</evidence>
<comment type="pathway">
    <text evidence="2 11">Cofactor biosynthesis; NAD(+) biosynthesis; deamido-NAD(+) from nicotinate D-ribonucleotide: step 1/1.</text>
</comment>
<evidence type="ECO:0000313" key="14">
    <source>
        <dbReference type="Proteomes" id="UP000242219"/>
    </source>
</evidence>
<evidence type="ECO:0000256" key="1">
    <source>
        <dbReference type="ARBA" id="ARBA00002324"/>
    </source>
</evidence>
<accession>A0A1V6M2D6</accession>
<dbReference type="PANTHER" id="PTHR39321:SF3">
    <property type="entry name" value="PHOSPHOPANTETHEINE ADENYLYLTRANSFERASE"/>
    <property type="match status" value="1"/>
</dbReference>
<dbReference type="AlphaFoldDB" id="A0A1V6M2D6"/>
<dbReference type="GO" id="GO:0009435">
    <property type="term" value="P:NAD+ biosynthetic process"/>
    <property type="evidence" value="ECO:0007669"/>
    <property type="project" value="UniProtKB-UniRule"/>
</dbReference>
<comment type="function">
    <text evidence="1 11">Catalyzes the reversible adenylation of nicotinate mononucleotide (NaMN) to nicotinic acid adenine dinucleotide (NaAD).</text>
</comment>
<keyword evidence="6 11" id="KW-0548">Nucleotidyltransferase</keyword>
<evidence type="ECO:0000313" key="13">
    <source>
        <dbReference type="EMBL" id="OQD46530.1"/>
    </source>
</evidence>
<dbReference type="Proteomes" id="UP000242219">
    <property type="component" value="Unassembled WGS sequence"/>
</dbReference>
<evidence type="ECO:0000256" key="6">
    <source>
        <dbReference type="ARBA" id="ARBA00022695"/>
    </source>
</evidence>
<dbReference type="PANTHER" id="PTHR39321">
    <property type="entry name" value="NICOTINATE-NUCLEOTIDE ADENYLYLTRANSFERASE-RELATED"/>
    <property type="match status" value="1"/>
</dbReference>
<dbReference type="SUPFAM" id="SSF52374">
    <property type="entry name" value="Nucleotidylyl transferase"/>
    <property type="match status" value="1"/>
</dbReference>
<evidence type="ECO:0000256" key="7">
    <source>
        <dbReference type="ARBA" id="ARBA00022741"/>
    </source>
</evidence>
<proteinExistence type="inferred from homology"/>
<keyword evidence="5 11" id="KW-0808">Transferase</keyword>
<dbReference type="HAMAP" id="MF_00244">
    <property type="entry name" value="NaMN_adenylyltr"/>
    <property type="match status" value="1"/>
</dbReference>
<dbReference type="Gene3D" id="3.40.50.620">
    <property type="entry name" value="HUPs"/>
    <property type="match status" value="1"/>
</dbReference>
<gene>
    <name evidence="11" type="primary">nadD</name>
    <name evidence="13" type="ORF">BIY37_02855</name>
</gene>
<keyword evidence="14" id="KW-1185">Reference proteome</keyword>
<dbReference type="InterPro" id="IPR005248">
    <property type="entry name" value="NadD/NMNAT"/>
</dbReference>
<keyword evidence="8 11" id="KW-0067">ATP-binding</keyword>
<dbReference type="RefSeq" id="WP_070066336.1">
    <property type="nucleotide sequence ID" value="NZ_MJUW02000030.1"/>
</dbReference>
<dbReference type="NCBIfam" id="TIGR00125">
    <property type="entry name" value="cyt_tran_rel"/>
    <property type="match status" value="1"/>
</dbReference>
<dbReference type="GO" id="GO:0004515">
    <property type="term" value="F:nicotinate-nucleotide adenylyltransferase activity"/>
    <property type="evidence" value="ECO:0007669"/>
    <property type="project" value="UniProtKB-UniRule"/>
</dbReference>
<name>A0A1V6M2D6_9BACT</name>
<evidence type="ECO:0000256" key="11">
    <source>
        <dbReference type="HAMAP-Rule" id="MF_00244"/>
    </source>
</evidence>
<keyword evidence="4 11" id="KW-0662">Pyridine nucleotide biosynthesis</keyword>
<dbReference type="NCBIfam" id="NF000840">
    <property type="entry name" value="PRK00071.1-3"/>
    <property type="match status" value="1"/>
</dbReference>
<dbReference type="InterPro" id="IPR014729">
    <property type="entry name" value="Rossmann-like_a/b/a_fold"/>
</dbReference>
<dbReference type="GO" id="GO:0005524">
    <property type="term" value="F:ATP binding"/>
    <property type="evidence" value="ECO:0007669"/>
    <property type="project" value="UniProtKB-KW"/>
</dbReference>
<keyword evidence="7 11" id="KW-0547">Nucleotide-binding</keyword>
<evidence type="ECO:0000256" key="3">
    <source>
        <dbReference type="ARBA" id="ARBA00009014"/>
    </source>
</evidence>
<evidence type="ECO:0000259" key="12">
    <source>
        <dbReference type="Pfam" id="PF01467"/>
    </source>
</evidence>
<comment type="similarity">
    <text evidence="3 11">Belongs to the NadD family.</text>
</comment>
<comment type="catalytic activity">
    <reaction evidence="10 11">
        <text>nicotinate beta-D-ribonucleotide + ATP + H(+) = deamido-NAD(+) + diphosphate</text>
        <dbReference type="Rhea" id="RHEA:22860"/>
        <dbReference type="ChEBI" id="CHEBI:15378"/>
        <dbReference type="ChEBI" id="CHEBI:30616"/>
        <dbReference type="ChEBI" id="CHEBI:33019"/>
        <dbReference type="ChEBI" id="CHEBI:57502"/>
        <dbReference type="ChEBI" id="CHEBI:58437"/>
        <dbReference type="EC" id="2.7.7.18"/>
    </reaction>
</comment>
<dbReference type="Pfam" id="PF01467">
    <property type="entry name" value="CTP_transf_like"/>
    <property type="match status" value="1"/>
</dbReference>
<dbReference type="CDD" id="cd02165">
    <property type="entry name" value="NMNAT"/>
    <property type="match status" value="1"/>
</dbReference>
<reference evidence="13 14" key="1">
    <citation type="journal article" date="2016" name="Genome Announc.">
        <title>Draft Genome Sequence of the Anaerobic Ammonium-Oxidizing Bacterium 'Candidatus Brocadia sp. 40'.</title>
        <authorList>
            <person name="Ali M."/>
            <person name="Haroon M.F."/>
            <person name="Narita Y."/>
            <person name="Zhang L."/>
            <person name="Rangel Shaw D."/>
            <person name="Okabe S."/>
            <person name="Saikaly P.E."/>
        </authorList>
    </citation>
    <scope>NUCLEOTIDE SEQUENCE [LARGE SCALE GENOMIC DNA]</scope>
    <source>
        <strain evidence="13 14">40</strain>
    </source>
</reference>
<dbReference type="NCBIfam" id="TIGR00482">
    <property type="entry name" value="nicotinate (nicotinamide) nucleotide adenylyltransferase"/>
    <property type="match status" value="1"/>
</dbReference>